<comment type="subcellular location">
    <subcellularLocation>
        <location evidence="1">Secreted</location>
    </subcellularLocation>
</comment>
<dbReference type="PANTHER" id="PTHR37467:SF1">
    <property type="entry name" value="EXPORTED CALCIUM-BINDING GLYCOPROTEIN"/>
    <property type="match status" value="1"/>
</dbReference>
<keyword evidence="2" id="KW-0964">Secreted</keyword>
<evidence type="ECO:0000313" key="7">
    <source>
        <dbReference type="Proteomes" id="UP000033870"/>
    </source>
</evidence>
<dbReference type="InterPro" id="IPR053180">
    <property type="entry name" value="Ca-binding_acidic-repeat"/>
</dbReference>
<dbReference type="AlphaFoldDB" id="A0A0G1YFV4"/>
<dbReference type="EMBL" id="LCRX01000008">
    <property type="protein sequence ID" value="KKW42323.1"/>
    <property type="molecule type" value="Genomic_DNA"/>
</dbReference>
<evidence type="ECO:0000256" key="4">
    <source>
        <dbReference type="ARBA" id="ARBA00022837"/>
    </source>
</evidence>
<keyword evidence="5" id="KW-1133">Transmembrane helix</keyword>
<reference evidence="6 7" key="1">
    <citation type="journal article" date="2015" name="Nature">
        <title>rRNA introns, odd ribosomes, and small enigmatic genomes across a large radiation of phyla.</title>
        <authorList>
            <person name="Brown C.T."/>
            <person name="Hug L.A."/>
            <person name="Thomas B.C."/>
            <person name="Sharon I."/>
            <person name="Castelle C.J."/>
            <person name="Singh A."/>
            <person name="Wilkins M.J."/>
            <person name="Williams K.H."/>
            <person name="Banfield J.F."/>
        </authorList>
    </citation>
    <scope>NUCLEOTIDE SEQUENCE [LARGE SCALE GENOMIC DNA]</scope>
</reference>
<evidence type="ECO:0000256" key="5">
    <source>
        <dbReference type="SAM" id="Phobius"/>
    </source>
</evidence>
<comment type="caution">
    <text evidence="6">The sequence shown here is derived from an EMBL/GenBank/DDBJ whole genome shotgun (WGS) entry which is preliminary data.</text>
</comment>
<gene>
    <name evidence="6" type="ORF">UY92_C0008G0019</name>
</gene>
<dbReference type="Proteomes" id="UP000033870">
    <property type="component" value="Unassembled WGS sequence"/>
</dbReference>
<feature type="transmembrane region" description="Helical" evidence="5">
    <location>
        <begin position="16"/>
        <end position="34"/>
    </location>
</feature>
<evidence type="ECO:0000256" key="2">
    <source>
        <dbReference type="ARBA" id="ARBA00022525"/>
    </source>
</evidence>
<keyword evidence="4" id="KW-0106">Calcium</keyword>
<keyword evidence="3" id="KW-0732">Signal</keyword>
<evidence type="ECO:0000256" key="3">
    <source>
        <dbReference type="ARBA" id="ARBA00022729"/>
    </source>
</evidence>
<sequence>MNELQPTHSFSREQKIGFIFMLIFAILTVSLGALQLRNTIYGPFVIKLAGRTGLDTLLSDEDARLAAIDTDQDGINDYNEIKLYETSAYLPDTDSDGIGDKQEIEAGTDPLCPEGADCAAESELPPGATSSPFVSPLQSSVITPGDILGTGSAPSAAASTSFDITSLVDNPADLRALILASGKIDPQELDKIDDATLVKLAKDLLNQSQTGSSPQ</sequence>
<dbReference type="InterPro" id="IPR059100">
    <property type="entry name" value="TSP3_bac"/>
</dbReference>
<dbReference type="PANTHER" id="PTHR37467">
    <property type="entry name" value="EXPORTED CALCIUM-BINDING GLYCOPROTEIN-RELATED"/>
    <property type="match status" value="1"/>
</dbReference>
<organism evidence="6 7">
    <name type="scientific">Candidatus Magasanikbacteria bacterium GW2011_GWA2_56_11</name>
    <dbReference type="NCBI Taxonomy" id="1619044"/>
    <lineage>
        <taxon>Bacteria</taxon>
        <taxon>Candidatus Magasanikiibacteriota</taxon>
    </lineage>
</organism>
<dbReference type="STRING" id="1619044.UY92_C0008G0019"/>
<name>A0A0G1YFV4_9BACT</name>
<keyword evidence="5" id="KW-0472">Membrane</keyword>
<evidence type="ECO:0000313" key="6">
    <source>
        <dbReference type="EMBL" id="KKW42323.1"/>
    </source>
</evidence>
<dbReference type="Pfam" id="PF18884">
    <property type="entry name" value="TSP3_bac"/>
    <property type="match status" value="1"/>
</dbReference>
<evidence type="ECO:0000256" key="1">
    <source>
        <dbReference type="ARBA" id="ARBA00004613"/>
    </source>
</evidence>
<proteinExistence type="predicted"/>
<keyword evidence="5" id="KW-0812">Transmembrane</keyword>
<accession>A0A0G1YFV4</accession>
<protein>
    <submittedName>
        <fullName evidence="6">Fibronectin type III domain protein</fullName>
    </submittedName>
</protein>